<dbReference type="Proteomes" id="UP000269945">
    <property type="component" value="Unassembled WGS sequence"/>
</dbReference>
<organism evidence="1 2">
    <name type="scientific">Gulo gulo</name>
    <name type="common">Wolverine</name>
    <name type="synonym">Gluton</name>
    <dbReference type="NCBI Taxonomy" id="48420"/>
    <lineage>
        <taxon>Eukaryota</taxon>
        <taxon>Metazoa</taxon>
        <taxon>Chordata</taxon>
        <taxon>Craniata</taxon>
        <taxon>Vertebrata</taxon>
        <taxon>Euteleostomi</taxon>
        <taxon>Mammalia</taxon>
        <taxon>Eutheria</taxon>
        <taxon>Laurasiatheria</taxon>
        <taxon>Carnivora</taxon>
        <taxon>Caniformia</taxon>
        <taxon>Musteloidea</taxon>
        <taxon>Mustelidae</taxon>
        <taxon>Guloninae</taxon>
        <taxon>Gulo</taxon>
    </lineage>
</organism>
<keyword evidence="2" id="KW-1185">Reference proteome</keyword>
<evidence type="ECO:0000313" key="2">
    <source>
        <dbReference type="Proteomes" id="UP000269945"/>
    </source>
</evidence>
<name>A0A9X9MCD8_GULGU</name>
<dbReference type="AlphaFoldDB" id="A0A9X9MCD8"/>
<dbReference type="EMBL" id="CYRY02046265">
    <property type="protein sequence ID" value="VCX41955.1"/>
    <property type="molecule type" value="Genomic_DNA"/>
</dbReference>
<accession>A0A9X9MCD8</accession>
<proteinExistence type="predicted"/>
<comment type="caution">
    <text evidence="1">The sequence shown here is derived from an EMBL/GenBank/DDBJ whole genome shotgun (WGS) entry which is preliminary data.</text>
</comment>
<sequence>MTPAYCVHKGKENAAGDCHFHLLPQHLLLESADLCVI</sequence>
<protein>
    <submittedName>
        <fullName evidence="1">Uncharacterized protein</fullName>
    </submittedName>
</protein>
<gene>
    <name evidence="1" type="ORF">BN2614_LOCUS1</name>
</gene>
<reference evidence="1 2" key="1">
    <citation type="submission" date="2018-10" db="EMBL/GenBank/DDBJ databases">
        <authorList>
            <person name="Ekblom R."/>
            <person name="Jareborg N."/>
        </authorList>
    </citation>
    <scope>NUCLEOTIDE SEQUENCE [LARGE SCALE GENOMIC DNA]</scope>
    <source>
        <tissue evidence="1">Muscle</tissue>
    </source>
</reference>
<evidence type="ECO:0000313" key="1">
    <source>
        <dbReference type="EMBL" id="VCX41955.1"/>
    </source>
</evidence>